<evidence type="ECO:0000256" key="8">
    <source>
        <dbReference type="ARBA" id="ARBA00023128"/>
    </source>
</evidence>
<dbReference type="Proteomes" id="UP001153148">
    <property type="component" value="Unassembled WGS sequence"/>
</dbReference>
<evidence type="ECO:0000256" key="6">
    <source>
        <dbReference type="ARBA" id="ARBA00022737"/>
    </source>
</evidence>
<keyword evidence="9" id="KW-1015">Disulfide bond</keyword>
<name>A0ABN7NUB6_TIMPD</name>
<keyword evidence="5" id="KW-0679">Respiratory chain</keyword>
<dbReference type="EMBL" id="CAJPIN010006710">
    <property type="protein sequence ID" value="CAG2058152.1"/>
    <property type="molecule type" value="Genomic_DNA"/>
</dbReference>
<comment type="subcellular location">
    <subcellularLocation>
        <location evidence="2">Mitochondrion</location>
    </subcellularLocation>
</comment>
<protein>
    <recommendedName>
        <fullName evidence="12">Secreted protein</fullName>
    </recommendedName>
</protein>
<keyword evidence="4" id="KW-0813">Transport</keyword>
<evidence type="ECO:0000256" key="4">
    <source>
        <dbReference type="ARBA" id="ARBA00022448"/>
    </source>
</evidence>
<accession>A0ABN7NUB6</accession>
<evidence type="ECO:0000256" key="5">
    <source>
        <dbReference type="ARBA" id="ARBA00022660"/>
    </source>
</evidence>
<evidence type="ECO:0000256" key="1">
    <source>
        <dbReference type="ARBA" id="ARBA00003195"/>
    </source>
</evidence>
<comment type="caution">
    <text evidence="10">The sequence shown here is derived from an EMBL/GenBank/DDBJ whole genome shotgun (WGS) entry which is preliminary data.</text>
</comment>
<dbReference type="PANTHER" id="PTHR13344:SF0">
    <property type="entry name" value="NADH DEHYDROGENASE [UBIQUINONE] 1 ALPHA SUBCOMPLEX SUBUNIT 8"/>
    <property type="match status" value="1"/>
</dbReference>
<reference evidence="10" key="1">
    <citation type="submission" date="2021-03" db="EMBL/GenBank/DDBJ databases">
        <authorList>
            <person name="Tran Van P."/>
        </authorList>
    </citation>
    <scope>NUCLEOTIDE SEQUENCE</scope>
</reference>
<dbReference type="PANTHER" id="PTHR13344">
    <property type="entry name" value="NADH-UBIQUINONE OXIDOREDUCTASE"/>
    <property type="match status" value="1"/>
</dbReference>
<evidence type="ECO:0000313" key="10">
    <source>
        <dbReference type="EMBL" id="CAG2058152.1"/>
    </source>
</evidence>
<evidence type="ECO:0000313" key="11">
    <source>
        <dbReference type="Proteomes" id="UP001153148"/>
    </source>
</evidence>
<keyword evidence="7" id="KW-0249">Electron transport</keyword>
<proteinExistence type="inferred from homology"/>
<organism evidence="10 11">
    <name type="scientific">Timema podura</name>
    <name type="common">Walking stick</name>
    <dbReference type="NCBI Taxonomy" id="61482"/>
    <lineage>
        <taxon>Eukaryota</taxon>
        <taxon>Metazoa</taxon>
        <taxon>Ecdysozoa</taxon>
        <taxon>Arthropoda</taxon>
        <taxon>Hexapoda</taxon>
        <taxon>Insecta</taxon>
        <taxon>Pterygota</taxon>
        <taxon>Neoptera</taxon>
        <taxon>Polyneoptera</taxon>
        <taxon>Phasmatodea</taxon>
        <taxon>Timematodea</taxon>
        <taxon>Timematoidea</taxon>
        <taxon>Timematidae</taxon>
        <taxon>Timema</taxon>
    </lineage>
</organism>
<keyword evidence="11" id="KW-1185">Reference proteome</keyword>
<comment type="function">
    <text evidence="1">Accessory subunit of the mitochondrial membrane respiratory chain NADH dehydrogenase (Complex I), that is believed not to be involved in catalysis. Complex I functions in the transfer of electrons from NADH to the respiratory chain. The immediate electron acceptor for the enzyme is believed to be ubiquinone.</text>
</comment>
<keyword evidence="6" id="KW-0677">Repeat</keyword>
<evidence type="ECO:0000256" key="2">
    <source>
        <dbReference type="ARBA" id="ARBA00004173"/>
    </source>
</evidence>
<evidence type="ECO:0000256" key="9">
    <source>
        <dbReference type="ARBA" id="ARBA00023157"/>
    </source>
</evidence>
<keyword evidence="8" id="KW-0496">Mitochondrion</keyword>
<evidence type="ECO:0000256" key="7">
    <source>
        <dbReference type="ARBA" id="ARBA00022982"/>
    </source>
</evidence>
<gene>
    <name evidence="10" type="ORF">TPAB3V08_LOCUS5126</name>
</gene>
<evidence type="ECO:0000256" key="3">
    <source>
        <dbReference type="ARBA" id="ARBA00010705"/>
    </source>
</evidence>
<dbReference type="InterPro" id="IPR016680">
    <property type="entry name" value="NDUFA8"/>
</dbReference>
<comment type="similarity">
    <text evidence="3">Belongs to the complex I NDUFA8 subunit family.</text>
</comment>
<evidence type="ECO:0008006" key="12">
    <source>
        <dbReference type="Google" id="ProtNLM"/>
    </source>
</evidence>
<sequence>MLKEIMGKIRPVSAHQTAWATVLFAVLDSTRLDMHVLAKTISPVTLEVTPPVTVEAEPQRSFFLTRSGHWRTYISKSEFLLCRREMDDPRKCINEGKDVTSCSLDFFRKIKKSCFDEFTQHADCLNRSSGHFAYDNSFVAPKVETVCPAVAAAAACVMSGNQLMGVRQCASATWQQPLHAPVPFQDQLITIQGHTTLIVQKIKELN</sequence>